<dbReference type="PANTHER" id="PTHR45648">
    <property type="entry name" value="GDSL LIPASE/ACYLHYDROLASE FAMILY PROTEIN (AFU_ORTHOLOGUE AFUA_4G14700)"/>
    <property type="match status" value="1"/>
</dbReference>
<dbReference type="AlphaFoldDB" id="Q0U3L6"/>
<keyword evidence="1" id="KW-0378">Hydrolase</keyword>
<dbReference type="SUPFAM" id="SSF52266">
    <property type="entry name" value="SGNH hydrolase"/>
    <property type="match status" value="1"/>
</dbReference>
<dbReference type="RefSeq" id="XP_001803854.1">
    <property type="nucleotide sequence ID" value="XM_001803802.1"/>
</dbReference>
<evidence type="ECO:0000313" key="2">
    <source>
        <dbReference type="EMBL" id="EAT79095.2"/>
    </source>
</evidence>
<dbReference type="InterPro" id="IPR051058">
    <property type="entry name" value="GDSL_Est/Lipase"/>
</dbReference>
<dbReference type="InterPro" id="IPR036514">
    <property type="entry name" value="SGNH_hydro_sf"/>
</dbReference>
<gene>
    <name evidence="2" type="ORF">SNOG_13648</name>
</gene>
<evidence type="ECO:0008006" key="4">
    <source>
        <dbReference type="Google" id="ProtNLM"/>
    </source>
</evidence>
<dbReference type="CDD" id="cd01846">
    <property type="entry name" value="fatty_acyltransferase_like"/>
    <property type="match status" value="1"/>
</dbReference>
<sequence>MLLASSAAGVGLAAQPSSCWRSGHFETLVTFGDSYTDENRLGYFINNNGSAPPVGWDGGVTNIAVMISNTNQGYATASGGLSWARYAAIYTSANLYNYAVSGAVCSNQVTPRLFAAIKAPFPDIDSYELPAFIADSNYTTANGTKFFTGTPDNTVYTIWIGTNDLGNDAFLTDSQIKGKTVADYMDCVYNQISRLYANGGRYFVIMNLAPLNLLPQYALPEDGGLPATQFFPTKQGMNATAINGRMHETVAALNQVYEYRTPYEVTFNQTWDDINVASFDVNSLMTDIYHNPAKYFNGTAPPNVQGVVNLCDAQTSSNCTLADSPDSYEWYDPLHPSEQTSRVIAREFANVIAGNSTYATYWG</sequence>
<dbReference type="KEGG" id="pno:SNOG_13648"/>
<dbReference type="Proteomes" id="UP000001055">
    <property type="component" value="Unassembled WGS sequence"/>
</dbReference>
<accession>Q0U3L6</accession>
<reference evidence="3" key="1">
    <citation type="journal article" date="2007" name="Plant Cell">
        <title>Dothideomycete-plant interactions illuminated by genome sequencing and EST analysis of the wheat pathogen Stagonospora nodorum.</title>
        <authorList>
            <person name="Hane J.K."/>
            <person name="Lowe R.G."/>
            <person name="Solomon P.S."/>
            <person name="Tan K.C."/>
            <person name="Schoch C.L."/>
            <person name="Spatafora J.W."/>
            <person name="Crous P.W."/>
            <person name="Kodira C."/>
            <person name="Birren B.W."/>
            <person name="Galagan J.E."/>
            <person name="Torriani S.F."/>
            <person name="McDonald B.A."/>
            <person name="Oliver R.P."/>
        </authorList>
    </citation>
    <scope>NUCLEOTIDE SEQUENCE [LARGE SCALE GENOMIC DNA]</scope>
    <source>
        <strain evidence="3">SN15 / ATCC MYA-4574 / FGSC 10173</strain>
    </source>
</reference>
<dbReference type="HOGENOM" id="CLU_015101_1_0_1"/>
<dbReference type="InterPro" id="IPR001087">
    <property type="entry name" value="GDSL"/>
</dbReference>
<protein>
    <recommendedName>
        <fullName evidence="4">Carbohydrate esterase family 16 protein</fullName>
    </recommendedName>
</protein>
<proteinExistence type="predicted"/>
<organism evidence="2 3">
    <name type="scientific">Phaeosphaeria nodorum (strain SN15 / ATCC MYA-4574 / FGSC 10173)</name>
    <name type="common">Glume blotch fungus</name>
    <name type="synonym">Parastagonospora nodorum</name>
    <dbReference type="NCBI Taxonomy" id="321614"/>
    <lineage>
        <taxon>Eukaryota</taxon>
        <taxon>Fungi</taxon>
        <taxon>Dikarya</taxon>
        <taxon>Ascomycota</taxon>
        <taxon>Pezizomycotina</taxon>
        <taxon>Dothideomycetes</taxon>
        <taxon>Pleosporomycetidae</taxon>
        <taxon>Pleosporales</taxon>
        <taxon>Pleosporineae</taxon>
        <taxon>Phaeosphaeriaceae</taxon>
        <taxon>Parastagonospora</taxon>
    </lineage>
</organism>
<evidence type="ECO:0000313" key="3">
    <source>
        <dbReference type="Proteomes" id="UP000001055"/>
    </source>
</evidence>
<dbReference type="GeneID" id="5980774"/>
<dbReference type="EMBL" id="CH445351">
    <property type="protein sequence ID" value="EAT79095.2"/>
    <property type="molecule type" value="Genomic_DNA"/>
</dbReference>
<dbReference type="GO" id="GO:0016788">
    <property type="term" value="F:hydrolase activity, acting on ester bonds"/>
    <property type="evidence" value="ECO:0007669"/>
    <property type="project" value="InterPro"/>
</dbReference>
<dbReference type="Pfam" id="PF00657">
    <property type="entry name" value="Lipase_GDSL"/>
    <property type="match status" value="1"/>
</dbReference>
<dbReference type="eggNOG" id="ENOG502RY46">
    <property type="taxonomic scope" value="Eukaryota"/>
</dbReference>
<dbReference type="VEuPathDB" id="FungiDB:JI435_136480"/>
<evidence type="ECO:0000256" key="1">
    <source>
        <dbReference type="ARBA" id="ARBA00022801"/>
    </source>
</evidence>
<dbReference type="PANTHER" id="PTHR45648:SF22">
    <property type="entry name" value="GDSL LIPASE_ACYLHYDROLASE FAMILY PROTEIN (AFU_ORTHOLOGUE AFUA_4G14700)"/>
    <property type="match status" value="1"/>
</dbReference>
<name>Q0U3L6_PHANO</name>
<dbReference type="Gene3D" id="3.40.50.1110">
    <property type="entry name" value="SGNH hydrolase"/>
    <property type="match status" value="1"/>
</dbReference>
<dbReference type="InParanoid" id="Q0U3L6"/>